<dbReference type="InterPro" id="IPR034003">
    <property type="entry name" value="ABCG_PDR_2"/>
</dbReference>
<feature type="transmembrane region" description="Helical" evidence="10">
    <location>
        <begin position="509"/>
        <end position="538"/>
    </location>
</feature>
<keyword evidence="5" id="KW-0547">Nucleotide-binding</keyword>
<feature type="transmembrane region" description="Helical" evidence="10">
    <location>
        <begin position="544"/>
        <end position="565"/>
    </location>
</feature>
<dbReference type="Pfam" id="PF01061">
    <property type="entry name" value="ABC2_membrane"/>
    <property type="match status" value="2"/>
</dbReference>
<dbReference type="InterPro" id="IPR010929">
    <property type="entry name" value="PDR_CDR_ABC"/>
</dbReference>
<organism evidence="12 13">
    <name type="scientific">Penicillium polonicum</name>
    <dbReference type="NCBI Taxonomy" id="60169"/>
    <lineage>
        <taxon>Eukaryota</taxon>
        <taxon>Fungi</taxon>
        <taxon>Dikarya</taxon>
        <taxon>Ascomycota</taxon>
        <taxon>Pezizomycotina</taxon>
        <taxon>Eurotiomycetes</taxon>
        <taxon>Eurotiomycetidae</taxon>
        <taxon>Eurotiales</taxon>
        <taxon>Aspergillaceae</taxon>
        <taxon>Penicillium</taxon>
    </lineage>
</organism>
<dbReference type="Gene3D" id="3.40.50.300">
    <property type="entry name" value="P-loop containing nucleotide triphosphate hydrolases"/>
    <property type="match status" value="2"/>
</dbReference>
<evidence type="ECO:0000256" key="4">
    <source>
        <dbReference type="ARBA" id="ARBA00022692"/>
    </source>
</evidence>
<feature type="transmembrane region" description="Helical" evidence="10">
    <location>
        <begin position="687"/>
        <end position="708"/>
    </location>
</feature>
<feature type="compositionally biased region" description="Basic and acidic residues" evidence="9">
    <location>
        <begin position="13"/>
        <end position="26"/>
    </location>
</feature>
<dbReference type="CDD" id="cd03232">
    <property type="entry name" value="ABCG_PDR_domain2"/>
    <property type="match status" value="1"/>
</dbReference>
<dbReference type="InterPro" id="IPR003439">
    <property type="entry name" value="ABC_transporter-like_ATP-bd"/>
</dbReference>
<sequence>MSLVDSIPSSEASRSDSKVDLEKRDNASNQLPIYRHEGRGLGVAFDNITVQGHSEGQRTVLDLPQILGNILRTPLSLFSKLVNQETMPQSNIVQGVSGVLLPGETMLVLGRPGSGCTTVLKVIANNRDSFASVDGEVHYGGIKAQEMSQGLKSEIVYSWEDDLHFPTLPVKDTLDFALRLRKPAKYPGNDAQFSAELTDKLVNALGIAHTKKTIVGDSLTRGVSGGERRRVSLAEAMAVNSTLVCWDNPIRGLDSSSALEFLRVLKRMSKATGMTNVVTLYQASETMYRECFDRTIVMYDGRMIFSGKMTEAKRYFEDLGFNCPDRQTTPDFLTSVTSPAERKIRNDYRGPLYLDPESLAQAFRQSPHYARLQQERGLYSRSTETNATTQDEFRREVGRLRSSMAFNNAIEPSAMGKQILVGTKRYYQLFWNDRNTFFTVVSLCIANALIAGSGFYAAPKTASGSFERSGALFFALAYFCLNSLTEVVKTVNARAILLKQHNLGFIHPAAYAIIQTIADIPAALIQTLVFSCCYYFLIGLSGSAPQFFIFVLITFVHCSAVSTMFRMLGAWAPSLSISHLLAGCALPVACLYSGYAPPVPTMHLWGSWIRRVSPTPYAMEALIGNEFHNIELHCTDSQLIPSGPGYNDIRHQACPMQGAQTGSAEVNGAVYAYGMYGYTRAHLWRNFGIIMAMWVLYTIIGAIGLMVMTRENGRATGPVYKRGTLPPQVSSSEFQTQATIAEEVPGSESETDVAEPMDVAPTQEPPAAKDPLTNQDRASFTFDNLSYFVNVEGTEKQLLNQISGYVRPGQLTALMGASGAGKTTLLDNLSRRKTEGRMTGDILLGGSPLSSAFARSCGFCMQQDIHEALTTVREALQFSALLRQPAEVPRSEKIAYVEHIISLLELGTIADALVGATGDGQLNVEERKRVTIGVELAAKPSALLFLDEPTSGLDSQAAYSIVAFLRKIAAEGVPIVCTIHQPSGVIFEMFDHVMLLAPGGRTVYFGETGTNASTITEYFARSGAVMSAEDNPAEFIISTVNEKATDSMDWSQIWDTSPERQSLQNKIKMLNSTSFSPVTDTLSDQKGQYALSLMAQIMILTQRHWKAVWRNGQYNFSRLFKCVFFEMFVSFTFFHIRNDSSGLQNHMLGILLGSWVIPTVAADVHAMWYEKWSIFEARERNGIYDYKALVSALILVEIPCNIVLFTLIFLVSYWTFGFASTASIAGFVYFMYLLMAMFGLGFTYLVAALFSNATMAGYAMALLWVTLLMFSGAANPRSALNSFYHPWLYWADPLTYFFEPTVSTVLHGVEVQCSTDEMAVFDPPSGQTCQQYLTEYLNTSPGYLTNPNASQGCTYCPYSVGDDFAETLHFFYGDRWRDWAVFLGFCLTNFLLVFVVTWFFRVKMRQWKK</sequence>
<evidence type="ECO:0000256" key="2">
    <source>
        <dbReference type="ARBA" id="ARBA00006012"/>
    </source>
</evidence>
<name>A0A1V6NPS0_PENPO</name>
<dbReference type="SMART" id="SM00382">
    <property type="entry name" value="AAA"/>
    <property type="match status" value="2"/>
</dbReference>
<feature type="transmembrane region" description="Helical" evidence="10">
    <location>
        <begin position="1189"/>
        <end position="1215"/>
    </location>
</feature>
<dbReference type="InterPro" id="IPR003593">
    <property type="entry name" value="AAA+_ATPase"/>
</dbReference>
<comment type="subcellular location">
    <subcellularLocation>
        <location evidence="1">Membrane</location>
        <topology evidence="1">Multi-pass membrane protein</topology>
    </subcellularLocation>
</comment>
<protein>
    <recommendedName>
        <fullName evidence="11">ABC transporter domain-containing protein</fullName>
    </recommendedName>
</protein>
<dbReference type="InterPro" id="IPR013525">
    <property type="entry name" value="ABC2_TM"/>
</dbReference>
<evidence type="ECO:0000256" key="1">
    <source>
        <dbReference type="ARBA" id="ARBA00004141"/>
    </source>
</evidence>
<dbReference type="InterPro" id="IPR017871">
    <property type="entry name" value="ABC_transporter-like_CS"/>
</dbReference>
<dbReference type="PANTHER" id="PTHR19241">
    <property type="entry name" value="ATP-BINDING CASSETTE TRANSPORTER"/>
    <property type="match status" value="1"/>
</dbReference>
<dbReference type="GO" id="GO:0140359">
    <property type="term" value="F:ABC-type transporter activity"/>
    <property type="evidence" value="ECO:0007669"/>
    <property type="project" value="InterPro"/>
</dbReference>
<dbReference type="SUPFAM" id="SSF52540">
    <property type="entry name" value="P-loop containing nucleoside triphosphate hydrolases"/>
    <property type="match status" value="2"/>
</dbReference>
<keyword evidence="4 10" id="KW-0812">Transmembrane</keyword>
<feature type="transmembrane region" description="Helical" evidence="10">
    <location>
        <begin position="1148"/>
        <end position="1168"/>
    </location>
</feature>
<keyword evidence="8 10" id="KW-0472">Membrane</keyword>
<dbReference type="STRING" id="60169.A0A1V6NPS0"/>
<feature type="domain" description="ABC transporter" evidence="11">
    <location>
        <begin position="71"/>
        <end position="325"/>
    </location>
</feature>
<evidence type="ECO:0000256" key="10">
    <source>
        <dbReference type="SAM" id="Phobius"/>
    </source>
</evidence>
<accession>A0A1V6NPS0</accession>
<evidence type="ECO:0000256" key="7">
    <source>
        <dbReference type="ARBA" id="ARBA00022989"/>
    </source>
</evidence>
<feature type="domain" description="ABC transporter" evidence="11">
    <location>
        <begin position="780"/>
        <end position="1023"/>
    </location>
</feature>
<keyword evidence="3" id="KW-0813">Transport</keyword>
<dbReference type="InterPro" id="IPR043926">
    <property type="entry name" value="ABCG_dom"/>
</dbReference>
<gene>
    <name evidence="12" type="ORF">PENPOL_c004G06696</name>
</gene>
<evidence type="ECO:0000313" key="13">
    <source>
        <dbReference type="Proteomes" id="UP000191408"/>
    </source>
</evidence>
<dbReference type="CDD" id="cd03233">
    <property type="entry name" value="ABCG_PDR_domain1"/>
    <property type="match status" value="1"/>
</dbReference>
<feature type="transmembrane region" description="Helical" evidence="10">
    <location>
        <begin position="577"/>
        <end position="595"/>
    </location>
</feature>
<evidence type="ECO:0000313" key="12">
    <source>
        <dbReference type="EMBL" id="OQD66376.1"/>
    </source>
</evidence>
<dbReference type="InterPro" id="IPR027417">
    <property type="entry name" value="P-loop_NTPase"/>
</dbReference>
<dbReference type="EMBL" id="MDYM01000004">
    <property type="protein sequence ID" value="OQD66376.1"/>
    <property type="molecule type" value="Genomic_DNA"/>
</dbReference>
<dbReference type="InterPro" id="IPR034001">
    <property type="entry name" value="ABCG_PDR_1"/>
</dbReference>
<keyword evidence="13" id="KW-1185">Reference proteome</keyword>
<feature type="transmembrane region" description="Helical" evidence="10">
    <location>
        <begin position="1227"/>
        <end position="1250"/>
    </location>
</feature>
<evidence type="ECO:0000259" key="11">
    <source>
        <dbReference type="PROSITE" id="PS50893"/>
    </source>
</evidence>
<dbReference type="GO" id="GO:0016887">
    <property type="term" value="F:ATP hydrolysis activity"/>
    <property type="evidence" value="ECO:0007669"/>
    <property type="project" value="InterPro"/>
</dbReference>
<dbReference type="GO" id="GO:0016020">
    <property type="term" value="C:membrane"/>
    <property type="evidence" value="ECO:0007669"/>
    <property type="project" value="UniProtKB-SubCell"/>
</dbReference>
<feature type="transmembrane region" description="Helical" evidence="10">
    <location>
        <begin position="1257"/>
        <end position="1274"/>
    </location>
</feature>
<feature type="transmembrane region" description="Helical" evidence="10">
    <location>
        <begin position="1379"/>
        <end position="1400"/>
    </location>
</feature>
<evidence type="ECO:0000256" key="9">
    <source>
        <dbReference type="SAM" id="MobiDB-lite"/>
    </source>
</evidence>
<dbReference type="GO" id="GO:0005524">
    <property type="term" value="F:ATP binding"/>
    <property type="evidence" value="ECO:0007669"/>
    <property type="project" value="UniProtKB-KW"/>
</dbReference>
<feature type="transmembrane region" description="Helical" evidence="10">
    <location>
        <begin position="1119"/>
        <end position="1136"/>
    </location>
</feature>
<keyword evidence="7 10" id="KW-1133">Transmembrane helix</keyword>
<feature type="region of interest" description="Disordered" evidence="9">
    <location>
        <begin position="1"/>
        <end position="30"/>
    </location>
</feature>
<dbReference type="Pfam" id="PF19055">
    <property type="entry name" value="ABC2_membrane_7"/>
    <property type="match status" value="1"/>
</dbReference>
<proteinExistence type="inferred from homology"/>
<evidence type="ECO:0000256" key="3">
    <source>
        <dbReference type="ARBA" id="ARBA00022448"/>
    </source>
</evidence>
<feature type="transmembrane region" description="Helical" evidence="10">
    <location>
        <begin position="437"/>
        <end position="458"/>
    </location>
</feature>
<dbReference type="PROSITE" id="PS00211">
    <property type="entry name" value="ABC_TRANSPORTER_1"/>
    <property type="match status" value="1"/>
</dbReference>
<dbReference type="OrthoDB" id="245989at2759"/>
<keyword evidence="6" id="KW-0067">ATP-binding</keyword>
<dbReference type="Pfam" id="PF06422">
    <property type="entry name" value="PDR_CDR"/>
    <property type="match status" value="1"/>
</dbReference>
<dbReference type="Proteomes" id="UP000191408">
    <property type="component" value="Unassembled WGS sequence"/>
</dbReference>
<comment type="caution">
    <text evidence="12">The sequence shown here is derived from an EMBL/GenBank/DDBJ whole genome shotgun (WGS) entry which is preliminary data.</text>
</comment>
<comment type="similarity">
    <text evidence="2">Belongs to the ABC transporter superfamily. ABCG family. PDR (TC 3.A.1.205) subfamily.</text>
</comment>
<dbReference type="Pfam" id="PF00005">
    <property type="entry name" value="ABC_tran"/>
    <property type="match status" value="2"/>
</dbReference>
<evidence type="ECO:0000256" key="6">
    <source>
        <dbReference type="ARBA" id="ARBA00022840"/>
    </source>
</evidence>
<evidence type="ECO:0000256" key="8">
    <source>
        <dbReference type="ARBA" id="ARBA00023136"/>
    </source>
</evidence>
<feature type="region of interest" description="Disordered" evidence="9">
    <location>
        <begin position="742"/>
        <end position="774"/>
    </location>
</feature>
<dbReference type="PROSITE" id="PS50893">
    <property type="entry name" value="ABC_TRANSPORTER_2"/>
    <property type="match status" value="2"/>
</dbReference>
<dbReference type="FunFam" id="3.40.50.300:FF:000054">
    <property type="entry name" value="ABC multidrug transporter atrF"/>
    <property type="match status" value="1"/>
</dbReference>
<evidence type="ECO:0000256" key="5">
    <source>
        <dbReference type="ARBA" id="ARBA00022741"/>
    </source>
</evidence>
<reference evidence="13" key="1">
    <citation type="journal article" date="2017" name="Nat. Microbiol.">
        <title>Global analysis of biosynthetic gene clusters reveals vast potential of secondary metabolite production in Penicillium species.</title>
        <authorList>
            <person name="Nielsen J.C."/>
            <person name="Grijseels S."/>
            <person name="Prigent S."/>
            <person name="Ji B."/>
            <person name="Dainat J."/>
            <person name="Nielsen K.F."/>
            <person name="Frisvad J.C."/>
            <person name="Workman M."/>
            <person name="Nielsen J."/>
        </authorList>
    </citation>
    <scope>NUCLEOTIDE SEQUENCE [LARGE SCALE GENOMIC DNA]</scope>
    <source>
        <strain evidence="13">IBT 4502</strain>
    </source>
</reference>